<keyword evidence="2" id="KW-1185">Reference proteome</keyword>
<reference evidence="1 2" key="1">
    <citation type="submission" date="2023-07" db="EMBL/GenBank/DDBJ databases">
        <title>Genomic Encyclopedia of Type Strains, Phase IV (KMG-IV): sequencing the most valuable type-strain genomes for metagenomic binning, comparative biology and taxonomic classification.</title>
        <authorList>
            <person name="Goeker M."/>
        </authorList>
    </citation>
    <scope>NUCLEOTIDE SEQUENCE [LARGE SCALE GENOMIC DNA]</scope>
    <source>
        <strain evidence="1 2">DSM 17273</strain>
    </source>
</reference>
<gene>
    <name evidence="1" type="ORF">J2750_001262</name>
</gene>
<organism evidence="1 2">
    <name type="scientific">Methanococcoides alaskense</name>
    <dbReference type="NCBI Taxonomy" id="325778"/>
    <lineage>
        <taxon>Archaea</taxon>
        <taxon>Methanobacteriati</taxon>
        <taxon>Methanobacteriota</taxon>
        <taxon>Stenosarchaea group</taxon>
        <taxon>Methanomicrobia</taxon>
        <taxon>Methanosarcinales</taxon>
        <taxon>Methanosarcinaceae</taxon>
        <taxon>Methanococcoides</taxon>
    </lineage>
</organism>
<dbReference type="RefSeq" id="WP_309740086.1">
    <property type="nucleotide sequence ID" value="NZ_JAVDQI010000003.1"/>
</dbReference>
<accession>A0AA90TYZ0</accession>
<name>A0AA90TYZ0_9EURY</name>
<comment type="caution">
    <text evidence="1">The sequence shown here is derived from an EMBL/GenBank/DDBJ whole genome shotgun (WGS) entry which is preliminary data.</text>
</comment>
<dbReference type="Proteomes" id="UP001185015">
    <property type="component" value="Unassembled WGS sequence"/>
</dbReference>
<proteinExistence type="predicted"/>
<dbReference type="AlphaFoldDB" id="A0AA90TYZ0"/>
<sequence length="128" mass="14356">MIVNNGNSTGDHLLKLNENIKRMNVSEIQKDIAIAFALAKDTEEAMWYLVKHISTIEGIDSVKAYLFDKDASEFYLTSDSGKGKGIIEKEFINSKDTIFESIQRGDRIHIKNSDLKKPLPTGPNLEKG</sequence>
<dbReference type="EMBL" id="JAVDQI010000003">
    <property type="protein sequence ID" value="MDR6222813.1"/>
    <property type="molecule type" value="Genomic_DNA"/>
</dbReference>
<evidence type="ECO:0000313" key="1">
    <source>
        <dbReference type="EMBL" id="MDR6222813.1"/>
    </source>
</evidence>
<evidence type="ECO:0000313" key="2">
    <source>
        <dbReference type="Proteomes" id="UP001185015"/>
    </source>
</evidence>
<protein>
    <submittedName>
        <fullName evidence="1">Uncharacterized protein</fullName>
    </submittedName>
</protein>